<dbReference type="CDD" id="cd01045">
    <property type="entry name" value="Ferritin_like_AB"/>
    <property type="match status" value="1"/>
</dbReference>
<evidence type="ECO:0000313" key="1">
    <source>
        <dbReference type="EMBL" id="CUX64583.1"/>
    </source>
</evidence>
<dbReference type="Proteomes" id="UP000191988">
    <property type="component" value="Unassembled WGS sequence"/>
</dbReference>
<accession>A0A1S7S8P6</accession>
<name>A0A1S7S8P6_9HYPH</name>
<sequence length="284" mass="31773">MPTTESDPWEVASMNELLALARSMEQESIDGYVALAARMRSMDRPDLAVVFEKLIVEEEGHLAKVDDWQEASGQPREAMIHPPEDVFDDEGASMVAPDMLSAYRAFSMAVRNEERAFAFWTYVAAHAKSDAIRNAAERMAREELGHVAKLRSERRRAFHRERRRTTDAASTNLRALETRLAEQFRHLAKVAGEQKIGKLQTLAEQARLRAESLAGTPFASAPLLEAVPDAATEQILSLCELLTDCYLDLGETATDELERDRAQGFAAELIDSLRTLRSGRRAEI</sequence>
<dbReference type="InterPro" id="IPR009078">
    <property type="entry name" value="Ferritin-like_SF"/>
</dbReference>
<protein>
    <recommendedName>
        <fullName evidence="3">Rubrerythrin diiron-binding domain-containing protein</fullName>
    </recommendedName>
</protein>
<reference evidence="2" key="1">
    <citation type="submission" date="2016-01" db="EMBL/GenBank/DDBJ databases">
        <authorList>
            <person name="Regsiter A."/>
            <person name="william w."/>
        </authorList>
    </citation>
    <scope>NUCLEOTIDE SEQUENCE [LARGE SCALE GENOMIC DNA]</scope>
    <source>
        <strain evidence="2">CFBP 6623</strain>
    </source>
</reference>
<evidence type="ECO:0000313" key="2">
    <source>
        <dbReference type="Proteomes" id="UP000191988"/>
    </source>
</evidence>
<dbReference type="InterPro" id="IPR012347">
    <property type="entry name" value="Ferritin-like"/>
</dbReference>
<dbReference type="SUPFAM" id="SSF47240">
    <property type="entry name" value="Ferritin-like"/>
    <property type="match status" value="1"/>
</dbReference>
<dbReference type="AlphaFoldDB" id="A0A1S7S8P6"/>
<proteinExistence type="predicted"/>
<dbReference type="RefSeq" id="WP_037094322.1">
    <property type="nucleotide sequence ID" value="NZ_LT009725.1"/>
</dbReference>
<dbReference type="EMBL" id="FBWK01000066">
    <property type="protein sequence ID" value="CUX64583.1"/>
    <property type="molecule type" value="Genomic_DNA"/>
</dbReference>
<dbReference type="Gene3D" id="1.20.1260.10">
    <property type="match status" value="1"/>
</dbReference>
<dbReference type="STRING" id="1183432.AGR3A_pa20018"/>
<gene>
    <name evidence="1" type="ORF">AGR3A_pa20018</name>
</gene>
<organism evidence="1 2">
    <name type="scientific">Agrobacterium tomkonis CFBP 6623</name>
    <dbReference type="NCBI Taxonomy" id="1183432"/>
    <lineage>
        <taxon>Bacteria</taxon>
        <taxon>Pseudomonadati</taxon>
        <taxon>Pseudomonadota</taxon>
        <taxon>Alphaproteobacteria</taxon>
        <taxon>Hyphomicrobiales</taxon>
        <taxon>Rhizobiaceae</taxon>
        <taxon>Rhizobium/Agrobacterium group</taxon>
        <taxon>Agrobacterium</taxon>
        <taxon>Agrobacterium tumefaciens complex</taxon>
    </lineage>
</organism>
<evidence type="ECO:0008006" key="3">
    <source>
        <dbReference type="Google" id="ProtNLM"/>
    </source>
</evidence>
<keyword evidence="2" id="KW-1185">Reference proteome</keyword>